<keyword evidence="1" id="KW-0677">Repeat</keyword>
<organism evidence="3">
    <name type="scientific">marine metagenome</name>
    <dbReference type="NCBI Taxonomy" id="408172"/>
    <lineage>
        <taxon>unclassified sequences</taxon>
        <taxon>metagenomes</taxon>
        <taxon>ecological metagenomes</taxon>
    </lineage>
</organism>
<sequence>MRLGRLDEAEAAFSEAAQTGDIWSLTARVNLAELMFDRGRIDEAMQRFDEFIDLYNQANGRLGPQDLVAVARAVEALGRNNPDLFQDALRALDEAISLDPSWLEPHVRLGNLFLKKYDSPSAQEEYSVALAANPNHPRALLGLAKALEFDGTGDATGVLQQLLEIDPNNVEAHVLLARRYLTREGHEAAREHAEMALVVNPGSLL</sequence>
<keyword evidence="2" id="KW-0802">TPR repeat</keyword>
<proteinExistence type="predicted"/>
<evidence type="ECO:0000256" key="1">
    <source>
        <dbReference type="ARBA" id="ARBA00022737"/>
    </source>
</evidence>
<reference evidence="3" key="1">
    <citation type="submission" date="2018-05" db="EMBL/GenBank/DDBJ databases">
        <authorList>
            <person name="Lanie J.A."/>
            <person name="Ng W.-L."/>
            <person name="Kazmierczak K.M."/>
            <person name="Andrzejewski T.M."/>
            <person name="Davidsen T.M."/>
            <person name="Wayne K.J."/>
            <person name="Tettelin H."/>
            <person name="Glass J.I."/>
            <person name="Rusch D."/>
            <person name="Podicherti R."/>
            <person name="Tsui H.-C.T."/>
            <person name="Winkler M.E."/>
        </authorList>
    </citation>
    <scope>NUCLEOTIDE SEQUENCE</scope>
</reference>
<evidence type="ECO:0000313" key="3">
    <source>
        <dbReference type="EMBL" id="SVC30564.1"/>
    </source>
</evidence>
<dbReference type="Gene3D" id="1.25.40.10">
    <property type="entry name" value="Tetratricopeptide repeat domain"/>
    <property type="match status" value="3"/>
</dbReference>
<gene>
    <name evidence="3" type="ORF">METZ01_LOCUS283418</name>
</gene>
<dbReference type="PANTHER" id="PTHR45586:SF1">
    <property type="entry name" value="LIPOPOLYSACCHARIDE ASSEMBLY PROTEIN B"/>
    <property type="match status" value="1"/>
</dbReference>
<dbReference type="Pfam" id="PF14559">
    <property type="entry name" value="TPR_19"/>
    <property type="match status" value="1"/>
</dbReference>
<dbReference type="PROSITE" id="PS50005">
    <property type="entry name" value="TPR"/>
    <property type="match status" value="1"/>
</dbReference>
<name>A0A382L0N7_9ZZZZ</name>
<dbReference type="PANTHER" id="PTHR45586">
    <property type="entry name" value="TPR REPEAT-CONTAINING PROTEIN PA4667"/>
    <property type="match status" value="1"/>
</dbReference>
<dbReference type="InterPro" id="IPR019734">
    <property type="entry name" value="TPR_rpt"/>
</dbReference>
<dbReference type="InterPro" id="IPR051012">
    <property type="entry name" value="CellSynth/LPSAsmb/PSIAsmb"/>
</dbReference>
<protein>
    <submittedName>
        <fullName evidence="3">Uncharacterized protein</fullName>
    </submittedName>
</protein>
<feature type="non-terminal residue" evidence="3">
    <location>
        <position position="205"/>
    </location>
</feature>
<dbReference type="EMBL" id="UINC01084176">
    <property type="protein sequence ID" value="SVC30564.1"/>
    <property type="molecule type" value="Genomic_DNA"/>
</dbReference>
<dbReference type="SUPFAM" id="SSF48452">
    <property type="entry name" value="TPR-like"/>
    <property type="match status" value="1"/>
</dbReference>
<accession>A0A382L0N7</accession>
<dbReference type="Pfam" id="PF13432">
    <property type="entry name" value="TPR_16"/>
    <property type="match status" value="1"/>
</dbReference>
<dbReference type="InterPro" id="IPR011990">
    <property type="entry name" value="TPR-like_helical_dom_sf"/>
</dbReference>
<dbReference type="AlphaFoldDB" id="A0A382L0N7"/>
<evidence type="ECO:0000256" key="2">
    <source>
        <dbReference type="ARBA" id="ARBA00022803"/>
    </source>
</evidence>